<reference evidence="2 3" key="1">
    <citation type="submission" date="2019-04" db="EMBL/GenBank/DDBJ databases">
        <title>Comparative genomics of Aeromonas veronii strains pathogenic to fish.</title>
        <authorList>
            <person name="Cascarano M.C."/>
            <person name="Smyrli M."/>
            <person name="Katharios P."/>
        </authorList>
    </citation>
    <scope>NUCLEOTIDE SEQUENCE [LARGE SCALE GENOMIC DNA]</scope>
    <source>
        <strain evidence="2 3">XU1</strain>
    </source>
</reference>
<proteinExistence type="predicted"/>
<gene>
    <name evidence="2" type="ORF">E8Q35_12695</name>
</gene>
<evidence type="ECO:0000313" key="3">
    <source>
        <dbReference type="Proteomes" id="UP000309618"/>
    </source>
</evidence>
<accession>A0A4S5CNF1</accession>
<evidence type="ECO:0000256" key="1">
    <source>
        <dbReference type="SAM" id="Phobius"/>
    </source>
</evidence>
<organism evidence="2 3">
    <name type="scientific">Aeromonas veronii</name>
    <dbReference type="NCBI Taxonomy" id="654"/>
    <lineage>
        <taxon>Bacteria</taxon>
        <taxon>Pseudomonadati</taxon>
        <taxon>Pseudomonadota</taxon>
        <taxon>Gammaproteobacteria</taxon>
        <taxon>Aeromonadales</taxon>
        <taxon>Aeromonadaceae</taxon>
        <taxon>Aeromonas</taxon>
    </lineage>
</organism>
<dbReference type="AlphaFoldDB" id="A0A4S5CNF1"/>
<keyword evidence="1" id="KW-0472">Membrane</keyword>
<dbReference type="EMBL" id="SSUX01000008">
    <property type="protein sequence ID" value="THJ45038.1"/>
    <property type="molecule type" value="Genomic_DNA"/>
</dbReference>
<keyword evidence="1" id="KW-0812">Transmembrane</keyword>
<feature type="transmembrane region" description="Helical" evidence="1">
    <location>
        <begin position="131"/>
        <end position="153"/>
    </location>
</feature>
<name>A0A4S5CNF1_AERVE</name>
<sequence length="179" mass="20020">MTPYEGLRRCRVKPPTPQFLRDVLLVLCLILALQLYWLGLGHYLQSLSNPMPMKFILATSFCVGAMYELKGNASRQGVIAILVIAIIFAIAPWLSIVIRGWYLGIIAELKSVHEATEMIGVEYVRAVENPAIGIGSCFAMATAALRLSCYRMFKYWLTRMLLINGDQNVCPHCGQIVPK</sequence>
<protein>
    <submittedName>
        <fullName evidence="2">Uncharacterized protein</fullName>
    </submittedName>
</protein>
<feature type="transmembrane region" description="Helical" evidence="1">
    <location>
        <begin position="51"/>
        <end position="67"/>
    </location>
</feature>
<evidence type="ECO:0000313" key="2">
    <source>
        <dbReference type="EMBL" id="THJ45038.1"/>
    </source>
</evidence>
<dbReference type="Proteomes" id="UP000309618">
    <property type="component" value="Unassembled WGS sequence"/>
</dbReference>
<feature type="transmembrane region" description="Helical" evidence="1">
    <location>
        <begin position="20"/>
        <end position="39"/>
    </location>
</feature>
<feature type="transmembrane region" description="Helical" evidence="1">
    <location>
        <begin position="79"/>
        <end position="102"/>
    </location>
</feature>
<comment type="caution">
    <text evidence="2">The sequence shown here is derived from an EMBL/GenBank/DDBJ whole genome shotgun (WGS) entry which is preliminary data.</text>
</comment>
<dbReference type="RefSeq" id="WP_136501861.1">
    <property type="nucleotide sequence ID" value="NZ_SSUX01000008.1"/>
</dbReference>
<keyword evidence="1" id="KW-1133">Transmembrane helix</keyword>